<comment type="caution">
    <text evidence="6">The sequence shown here is derived from an EMBL/GenBank/DDBJ whole genome shotgun (WGS) entry which is preliminary data.</text>
</comment>
<keyword evidence="7" id="KW-1185">Reference proteome</keyword>
<dbReference type="Pfam" id="PF08324">
    <property type="entry name" value="PUL"/>
    <property type="match status" value="1"/>
</dbReference>
<feature type="domain" description="PPPDE" evidence="5">
    <location>
        <begin position="3"/>
        <end position="146"/>
    </location>
</feature>
<dbReference type="InterPro" id="IPR013535">
    <property type="entry name" value="PUL_dom"/>
</dbReference>
<comment type="similarity">
    <text evidence="1">Belongs to the DeSI family.</text>
</comment>
<protein>
    <recommendedName>
        <fullName evidence="8">PPPDE domain-containing protein</fullName>
    </recommendedName>
</protein>
<sequence>MGFPVELRVYDLSRGMAKQLSTALLGKQFDGIWHTGVHVYGKEYFYGGGIQAMHPSQVVARYGMQPVEVVPLGTTDIPQERFEAFLREINHRFTAATYDLLNNNCNNFSNELANFLLGKSIPQHIIDLPNEALSTPLGAMLRPAIENMQREMQATGNQPFAIPFNNPALATAPVVAPTTSTPVTHRFMISAKPTLRLKPIVKRAEEINKIEKILSSEQVDALGALPCIVSDDVNLSGFGSAAITVQHWQALRTLLAQGAASPFLFPALGIFRVLLLVPIKSDDVLQVKHECFDHLVTIADSKTKLSDPQLVMVLSVLSNAFANPVASDLVLSRAVQFLPFVFRTLTESSHPDVCHLSAVLISNCCLALQIEEEMVITTIVCGAVEVLDRLTRKQPSSQHKTIAGVVKGVSQLLRNFQAARSLSVELGLAEVLRRLHVTPGLTSLQPLLAEAVALI</sequence>
<dbReference type="SUPFAM" id="SSF48371">
    <property type="entry name" value="ARM repeat"/>
    <property type="match status" value="1"/>
</dbReference>
<dbReference type="InterPro" id="IPR042266">
    <property type="entry name" value="PPPDE_sf"/>
</dbReference>
<dbReference type="SMART" id="SM01179">
    <property type="entry name" value="DUF862"/>
    <property type="match status" value="1"/>
</dbReference>
<reference evidence="6" key="1">
    <citation type="submission" date="2022-11" db="EMBL/GenBank/DDBJ databases">
        <authorList>
            <person name="Morgan W.R."/>
            <person name="Tartar A."/>
        </authorList>
    </citation>
    <scope>NUCLEOTIDE SEQUENCE</scope>
    <source>
        <strain evidence="6">ARSEF 373</strain>
    </source>
</reference>
<proteinExistence type="inferred from homology"/>
<feature type="domain" description="PUL" evidence="4">
    <location>
        <begin position="179"/>
        <end position="455"/>
    </location>
</feature>
<keyword evidence="2" id="KW-0645">Protease</keyword>
<dbReference type="Pfam" id="PF05903">
    <property type="entry name" value="Peptidase_C97"/>
    <property type="match status" value="1"/>
</dbReference>
<organism evidence="6 7">
    <name type="scientific">Lagenidium giganteum</name>
    <dbReference type="NCBI Taxonomy" id="4803"/>
    <lineage>
        <taxon>Eukaryota</taxon>
        <taxon>Sar</taxon>
        <taxon>Stramenopiles</taxon>
        <taxon>Oomycota</taxon>
        <taxon>Peronosporomycetes</taxon>
        <taxon>Pythiales</taxon>
        <taxon>Pythiaceae</taxon>
    </lineage>
</organism>
<keyword evidence="3" id="KW-0378">Hydrolase</keyword>
<dbReference type="PANTHER" id="PTHR12378">
    <property type="entry name" value="DESUMOYLATING ISOPEPTIDASE"/>
    <property type="match status" value="1"/>
</dbReference>
<dbReference type="EMBL" id="DAKRPA010000020">
    <property type="protein sequence ID" value="DBA03357.1"/>
    <property type="molecule type" value="Genomic_DNA"/>
</dbReference>
<dbReference type="Gene3D" id="3.90.1720.30">
    <property type="entry name" value="PPPDE domains"/>
    <property type="match status" value="1"/>
</dbReference>
<evidence type="ECO:0000313" key="6">
    <source>
        <dbReference type="EMBL" id="DBA03357.1"/>
    </source>
</evidence>
<dbReference type="PROSITE" id="PS51858">
    <property type="entry name" value="PPPDE"/>
    <property type="match status" value="1"/>
</dbReference>
<evidence type="ECO:0000256" key="3">
    <source>
        <dbReference type="ARBA" id="ARBA00022801"/>
    </source>
</evidence>
<reference evidence="6" key="2">
    <citation type="journal article" date="2023" name="Microbiol Resour">
        <title>Decontamination and Annotation of the Draft Genome Sequence of the Oomycete Lagenidium giganteum ARSEF 373.</title>
        <authorList>
            <person name="Morgan W.R."/>
            <person name="Tartar A."/>
        </authorList>
    </citation>
    <scope>NUCLEOTIDE SEQUENCE</scope>
    <source>
        <strain evidence="6">ARSEF 373</strain>
    </source>
</reference>
<dbReference type="GO" id="GO:0070646">
    <property type="term" value="P:protein modification by small protein removal"/>
    <property type="evidence" value="ECO:0007669"/>
    <property type="project" value="TreeGrafter"/>
</dbReference>
<dbReference type="GO" id="GO:0008233">
    <property type="term" value="F:peptidase activity"/>
    <property type="evidence" value="ECO:0007669"/>
    <property type="project" value="UniProtKB-KW"/>
</dbReference>
<dbReference type="GO" id="GO:0006508">
    <property type="term" value="P:proteolysis"/>
    <property type="evidence" value="ECO:0007669"/>
    <property type="project" value="UniProtKB-KW"/>
</dbReference>
<evidence type="ECO:0000259" key="4">
    <source>
        <dbReference type="PROSITE" id="PS51396"/>
    </source>
</evidence>
<dbReference type="InterPro" id="IPR016024">
    <property type="entry name" value="ARM-type_fold"/>
</dbReference>
<evidence type="ECO:0008006" key="8">
    <source>
        <dbReference type="Google" id="ProtNLM"/>
    </source>
</evidence>
<name>A0AAV2ZDD6_9STRA</name>
<gene>
    <name evidence="6" type="ORF">N0F65_004634</name>
</gene>
<evidence type="ECO:0000256" key="1">
    <source>
        <dbReference type="ARBA" id="ARBA00008140"/>
    </source>
</evidence>
<dbReference type="InterPro" id="IPR008580">
    <property type="entry name" value="PPPDE_dom"/>
</dbReference>
<dbReference type="PANTHER" id="PTHR12378:SF7">
    <property type="entry name" value="DESUMOYLATING ISOPEPTIDASE 1"/>
    <property type="match status" value="1"/>
</dbReference>
<evidence type="ECO:0000256" key="2">
    <source>
        <dbReference type="ARBA" id="ARBA00022670"/>
    </source>
</evidence>
<evidence type="ECO:0000259" key="5">
    <source>
        <dbReference type="PROSITE" id="PS51858"/>
    </source>
</evidence>
<dbReference type="Gene3D" id="1.25.10.10">
    <property type="entry name" value="Leucine-rich Repeat Variant"/>
    <property type="match status" value="1"/>
</dbReference>
<evidence type="ECO:0000313" key="7">
    <source>
        <dbReference type="Proteomes" id="UP001146120"/>
    </source>
</evidence>
<dbReference type="InterPro" id="IPR011989">
    <property type="entry name" value="ARM-like"/>
</dbReference>
<dbReference type="Proteomes" id="UP001146120">
    <property type="component" value="Unassembled WGS sequence"/>
</dbReference>
<dbReference type="PROSITE" id="PS51396">
    <property type="entry name" value="PUL"/>
    <property type="match status" value="1"/>
</dbReference>
<dbReference type="AlphaFoldDB" id="A0AAV2ZDD6"/>
<accession>A0AAV2ZDD6</accession>